<dbReference type="RefSeq" id="WP_275090007.1">
    <property type="nucleotide sequence ID" value="NZ_CP119078.1"/>
</dbReference>
<keyword evidence="1 2" id="KW-0443">Lipid metabolism</keyword>
<gene>
    <name evidence="4" type="ORF">PXX05_05215</name>
</gene>
<dbReference type="PANTHER" id="PTHR46394:SF1">
    <property type="entry name" value="PNPLA DOMAIN-CONTAINING PROTEIN"/>
    <property type="match status" value="1"/>
</dbReference>
<dbReference type="InterPro" id="IPR052580">
    <property type="entry name" value="Lipid_Hydrolase"/>
</dbReference>
<proteinExistence type="predicted"/>
<keyword evidence="2" id="KW-0442">Lipid degradation</keyword>
<feature type="short sequence motif" description="DGA/G" evidence="2">
    <location>
        <begin position="224"/>
        <end position="226"/>
    </location>
</feature>
<evidence type="ECO:0000313" key="5">
    <source>
        <dbReference type="Proteomes" id="UP001222087"/>
    </source>
</evidence>
<dbReference type="PANTHER" id="PTHR46394">
    <property type="entry name" value="ANNEXIN"/>
    <property type="match status" value="1"/>
</dbReference>
<reference evidence="4 5" key="1">
    <citation type="submission" date="2023-02" db="EMBL/GenBank/DDBJ databases">
        <title>Genome Sequence of L. cardiaca H63T.</title>
        <authorList>
            <person name="Lopez A.E."/>
            <person name="Cianciotto N.P."/>
        </authorList>
    </citation>
    <scope>NUCLEOTIDE SEQUENCE [LARGE SCALE GENOMIC DNA]</scope>
    <source>
        <strain evidence="4 5">H63</strain>
    </source>
</reference>
<keyword evidence="2" id="KW-0378">Hydrolase</keyword>
<dbReference type="PROSITE" id="PS51635">
    <property type="entry name" value="PNPLA"/>
    <property type="match status" value="1"/>
</dbReference>
<organism evidence="4 5">
    <name type="scientific">Legionella cardiaca</name>
    <dbReference type="NCBI Taxonomy" id="1071983"/>
    <lineage>
        <taxon>Bacteria</taxon>
        <taxon>Pseudomonadati</taxon>
        <taxon>Pseudomonadota</taxon>
        <taxon>Gammaproteobacteria</taxon>
        <taxon>Legionellales</taxon>
        <taxon>Legionellaceae</taxon>
        <taxon>Legionella</taxon>
    </lineage>
</organism>
<feature type="short sequence motif" description="GXSXG" evidence="2">
    <location>
        <begin position="50"/>
        <end position="54"/>
    </location>
</feature>
<dbReference type="SUPFAM" id="SSF52151">
    <property type="entry name" value="FabD/lysophospholipase-like"/>
    <property type="match status" value="1"/>
</dbReference>
<keyword evidence="5" id="KW-1185">Reference proteome</keyword>
<accession>A0ABY8AU20</accession>
<feature type="active site" description="Proton acceptor" evidence="2">
    <location>
        <position position="224"/>
    </location>
</feature>
<dbReference type="Proteomes" id="UP001222087">
    <property type="component" value="Chromosome"/>
</dbReference>
<sequence>MKKQFKIFLPIPSVKTLSLGGGGARGAVYAPVLGYLEETDVLSGIECVYGVSAGAITSLLISYGATAEEINELTQTDFRSLLTDWSIFRGGKGIYYTTQLKHMIEENGKRFFLKRLMEAKEICQTNKNEGLLKQIMMLETHQDKITFEDLEKLKNVFNELGFLNKVKSLSVLAVSLADGKPHLFSYSTHKDIRIVDAVAASCAIPPVFKPHYINIGGQEVAFVDGGMYRSLLTPTHQTAFATDLEKRLDSLLLLLLPEDEANMHTYGPGKPLNFIMAFIGYLIKIFFGANGVSGRYEMQKSVKEYGPNVVSMNVDIKPNDFGVSTDRKKAAGEKAVESIKNYFALRRDSDSGYLLEGSFIFCLYQVPLHQFQIAKEELVKQLDAESEEEKNFFISMAQKISDHRTMQKQWEEQISEEIKITIQLLKQNPAEAESAGLNRLNNLLENYCTLPFEMQDQQIFDINRERLLNGTQYQLKELFSLLETQQISLPTGGLLEDLLHNSQIQSLSMG</sequence>
<feature type="domain" description="PNPLA" evidence="3">
    <location>
        <begin position="17"/>
        <end position="239"/>
    </location>
</feature>
<dbReference type="InterPro" id="IPR016035">
    <property type="entry name" value="Acyl_Trfase/lysoPLipase"/>
</dbReference>
<protein>
    <submittedName>
        <fullName evidence="4">Patatin-like phospholipase family protein</fullName>
    </submittedName>
</protein>
<evidence type="ECO:0000256" key="1">
    <source>
        <dbReference type="ARBA" id="ARBA00023098"/>
    </source>
</evidence>
<feature type="short sequence motif" description="GXGXXG" evidence="2">
    <location>
        <begin position="21"/>
        <end position="26"/>
    </location>
</feature>
<evidence type="ECO:0000313" key="4">
    <source>
        <dbReference type="EMBL" id="WED44190.1"/>
    </source>
</evidence>
<dbReference type="Pfam" id="PF01734">
    <property type="entry name" value="Patatin"/>
    <property type="match status" value="1"/>
</dbReference>
<evidence type="ECO:0000259" key="3">
    <source>
        <dbReference type="PROSITE" id="PS51635"/>
    </source>
</evidence>
<dbReference type="InterPro" id="IPR002641">
    <property type="entry name" value="PNPLA_dom"/>
</dbReference>
<dbReference type="EMBL" id="CP119078">
    <property type="protein sequence ID" value="WED44190.1"/>
    <property type="molecule type" value="Genomic_DNA"/>
</dbReference>
<name>A0ABY8AU20_9GAMM</name>
<evidence type="ECO:0000256" key="2">
    <source>
        <dbReference type="PROSITE-ProRule" id="PRU01161"/>
    </source>
</evidence>
<feature type="active site" description="Nucleophile" evidence="2">
    <location>
        <position position="52"/>
    </location>
</feature>
<dbReference type="Gene3D" id="3.40.1090.10">
    <property type="entry name" value="Cytosolic phospholipase A2 catalytic domain"/>
    <property type="match status" value="2"/>
</dbReference>